<dbReference type="Gene3D" id="3.40.190.10">
    <property type="entry name" value="Periplasmic binding protein-like II"/>
    <property type="match status" value="2"/>
</dbReference>
<keyword evidence="2" id="KW-0813">Transport</keyword>
<dbReference type="Proteomes" id="UP000545761">
    <property type="component" value="Unassembled WGS sequence"/>
</dbReference>
<evidence type="ECO:0000256" key="4">
    <source>
        <dbReference type="SAM" id="SignalP"/>
    </source>
</evidence>
<dbReference type="GO" id="GO:0055052">
    <property type="term" value="C:ATP-binding cassette (ABC) transporter complex, substrate-binding subunit-containing"/>
    <property type="evidence" value="ECO:0007669"/>
    <property type="project" value="TreeGrafter"/>
</dbReference>
<dbReference type="Pfam" id="PF13416">
    <property type="entry name" value="SBP_bac_8"/>
    <property type="match status" value="1"/>
</dbReference>
<evidence type="ECO:0000313" key="6">
    <source>
        <dbReference type="Proteomes" id="UP000545761"/>
    </source>
</evidence>
<dbReference type="GO" id="GO:1901982">
    <property type="term" value="F:maltose binding"/>
    <property type="evidence" value="ECO:0007669"/>
    <property type="project" value="TreeGrafter"/>
</dbReference>
<comment type="caution">
    <text evidence="5">The sequence shown here is derived from an EMBL/GenBank/DDBJ whole genome shotgun (WGS) entry which is preliminary data.</text>
</comment>
<name>A0A7W0DKZ2_9ACTN</name>
<sequence length="417" mass="44537">MRRTRTAATTTALASLLLATACGGGSGTAGSDGDTLEVWVMSSQTGNEGPTFEQLVADFESVNPGTKIEVQPIPWENAKDKIATAVASGDGPDVVQVGLSLLPELVDSGALMDLSDEIGSHPELAADRFVEGARPTMQTDGKTYSVPWVTDTRALFYRTDLLAEAGYEQPPQTWAELKDAATKLKARGGKNFGISLNVGDQFLPLMFTWQAGGDVHRDDTVDFGVPEFKEAVAYENSFFTAGLTPKAGPWKYDEVQGFKTGVTPMFVSGPWMTKAIQEQAPEINGKWALSLMPGDTTRTAFLGGSSLGVFSKSKNSEGALKLLAYLSQKDTQLAWYKASNALPAVSEALADPALTSDPNTKVFTEQLKQAKIAPPIKQWDAVAQEMTRAVEQITIGGADIDKTLASLDTKVSGLTSR</sequence>
<proteinExistence type="inferred from homology"/>
<feature type="chain" id="PRO_5039489215" evidence="4">
    <location>
        <begin position="22"/>
        <end position="417"/>
    </location>
</feature>
<dbReference type="AlphaFoldDB" id="A0A7W0DKZ2"/>
<accession>A0A7W0DKZ2</accession>
<dbReference type="CDD" id="cd14747">
    <property type="entry name" value="PBP2_MalE"/>
    <property type="match status" value="1"/>
</dbReference>
<dbReference type="PANTHER" id="PTHR30061:SF50">
    <property type="entry name" value="MALTOSE_MALTODEXTRIN-BINDING PERIPLASMIC PROTEIN"/>
    <property type="match status" value="1"/>
</dbReference>
<feature type="signal peptide" evidence="4">
    <location>
        <begin position="1"/>
        <end position="21"/>
    </location>
</feature>
<protein>
    <submittedName>
        <fullName evidence="5">Sugar ABC transporter substrate-binding protein</fullName>
    </submittedName>
</protein>
<dbReference type="SUPFAM" id="SSF53850">
    <property type="entry name" value="Periplasmic binding protein-like II"/>
    <property type="match status" value="1"/>
</dbReference>
<dbReference type="PROSITE" id="PS51257">
    <property type="entry name" value="PROKAR_LIPOPROTEIN"/>
    <property type="match status" value="1"/>
</dbReference>
<evidence type="ECO:0000256" key="1">
    <source>
        <dbReference type="ARBA" id="ARBA00008520"/>
    </source>
</evidence>
<dbReference type="InterPro" id="IPR006059">
    <property type="entry name" value="SBP"/>
</dbReference>
<organism evidence="5 6">
    <name type="scientific">Streptomyces himalayensis subsp. himalayensis</name>
    <dbReference type="NCBI Taxonomy" id="2756131"/>
    <lineage>
        <taxon>Bacteria</taxon>
        <taxon>Bacillati</taxon>
        <taxon>Actinomycetota</taxon>
        <taxon>Actinomycetes</taxon>
        <taxon>Kitasatosporales</taxon>
        <taxon>Streptomycetaceae</taxon>
        <taxon>Streptomyces</taxon>
        <taxon>Streptomyces himalayensis</taxon>
    </lineage>
</organism>
<evidence type="ECO:0000256" key="3">
    <source>
        <dbReference type="ARBA" id="ARBA00022729"/>
    </source>
</evidence>
<dbReference type="GO" id="GO:0042956">
    <property type="term" value="P:maltodextrin transmembrane transport"/>
    <property type="evidence" value="ECO:0007669"/>
    <property type="project" value="TreeGrafter"/>
</dbReference>
<dbReference type="GO" id="GO:0015768">
    <property type="term" value="P:maltose transport"/>
    <property type="evidence" value="ECO:0007669"/>
    <property type="project" value="TreeGrafter"/>
</dbReference>
<dbReference type="RefSeq" id="WP_181657951.1">
    <property type="nucleotide sequence ID" value="NZ_JACEHE010000007.1"/>
</dbReference>
<evidence type="ECO:0000313" key="5">
    <source>
        <dbReference type="EMBL" id="MBA2946991.1"/>
    </source>
</evidence>
<comment type="similarity">
    <text evidence="1">Belongs to the bacterial solute-binding protein 1 family.</text>
</comment>
<evidence type="ECO:0000256" key="2">
    <source>
        <dbReference type="ARBA" id="ARBA00022448"/>
    </source>
</evidence>
<keyword evidence="3 4" id="KW-0732">Signal</keyword>
<reference evidence="5 6" key="1">
    <citation type="submission" date="2020-07" db="EMBL/GenBank/DDBJ databases">
        <title>Streptomyces isolated from Indian soil.</title>
        <authorList>
            <person name="Mandal S."/>
            <person name="Maiti P.K."/>
        </authorList>
    </citation>
    <scope>NUCLEOTIDE SEQUENCE [LARGE SCALE GENOMIC DNA]</scope>
    <source>
        <strain evidence="5 6">PSKA28</strain>
    </source>
</reference>
<dbReference type="EMBL" id="JACEHE010000007">
    <property type="protein sequence ID" value="MBA2946991.1"/>
    <property type="molecule type" value="Genomic_DNA"/>
</dbReference>
<gene>
    <name evidence="5" type="ORF">H1D24_14555</name>
</gene>
<dbReference type="PANTHER" id="PTHR30061">
    <property type="entry name" value="MALTOSE-BINDING PERIPLASMIC PROTEIN"/>
    <property type="match status" value="1"/>
</dbReference>